<keyword evidence="1" id="KW-1133">Transmembrane helix</keyword>
<dbReference type="Gene3D" id="2.60.40.1120">
    <property type="entry name" value="Carboxypeptidase-like, regulatory domain"/>
    <property type="match status" value="1"/>
</dbReference>
<dbReference type="Pfam" id="PF24034">
    <property type="entry name" value="DUF7343"/>
    <property type="match status" value="1"/>
</dbReference>
<dbReference type="SUPFAM" id="SSF49464">
    <property type="entry name" value="Carboxypeptidase regulatory domain-like"/>
    <property type="match status" value="1"/>
</dbReference>
<name>A0AAE3H981_9EURY</name>
<dbReference type="EMBL" id="JTEO01000002">
    <property type="protein sequence ID" value="MCQ6962266.1"/>
    <property type="molecule type" value="Genomic_DNA"/>
</dbReference>
<keyword evidence="1" id="KW-0472">Membrane</keyword>
<feature type="domain" description="DUF7343" evidence="2">
    <location>
        <begin position="170"/>
        <end position="228"/>
    </location>
</feature>
<evidence type="ECO:0000313" key="3">
    <source>
        <dbReference type="EMBL" id="MCQ6962266.1"/>
    </source>
</evidence>
<reference evidence="3 4" key="1">
    <citation type="journal article" date="2011" name="Appl. Environ. Microbiol.">
        <title>Methanogenic archaea isolated from Taiwan's Chelungpu fault.</title>
        <authorList>
            <person name="Wu S.Y."/>
            <person name="Lai M.C."/>
        </authorList>
    </citation>
    <scope>NUCLEOTIDE SEQUENCE [LARGE SCALE GENOMIC DNA]</scope>
    <source>
        <strain evidence="3 4">St545Mb</strain>
    </source>
</reference>
<dbReference type="InterPro" id="IPR036390">
    <property type="entry name" value="WH_DNA-bd_sf"/>
</dbReference>
<organism evidence="3 4">
    <name type="scientific">Methanolobus chelungpuianus</name>
    <dbReference type="NCBI Taxonomy" id="502115"/>
    <lineage>
        <taxon>Archaea</taxon>
        <taxon>Methanobacteriati</taxon>
        <taxon>Methanobacteriota</taxon>
        <taxon>Stenosarchaea group</taxon>
        <taxon>Methanomicrobia</taxon>
        <taxon>Methanosarcinales</taxon>
        <taxon>Methanosarcinaceae</taxon>
        <taxon>Methanolobus</taxon>
    </lineage>
</organism>
<dbReference type="AlphaFoldDB" id="A0AAE3H981"/>
<dbReference type="RefSeq" id="WP_256622046.1">
    <property type="nucleotide sequence ID" value="NZ_JTEO01000002.1"/>
</dbReference>
<dbReference type="Proteomes" id="UP001206983">
    <property type="component" value="Unassembled WGS sequence"/>
</dbReference>
<feature type="transmembrane region" description="Helical" evidence="1">
    <location>
        <begin position="114"/>
        <end position="136"/>
    </location>
</feature>
<gene>
    <name evidence="3" type="ORF">PV02_03850</name>
</gene>
<keyword evidence="4" id="KW-1185">Reference proteome</keyword>
<comment type="caution">
    <text evidence="3">The sequence shown here is derived from an EMBL/GenBank/DDBJ whole genome shotgun (WGS) entry which is preliminary data.</text>
</comment>
<dbReference type="InterPro" id="IPR008969">
    <property type="entry name" value="CarboxyPept-like_regulatory"/>
</dbReference>
<keyword evidence="1" id="KW-0812">Transmembrane</keyword>
<dbReference type="Gene3D" id="1.10.10.10">
    <property type="entry name" value="Winged helix-like DNA-binding domain superfamily/Winged helix DNA-binding domain"/>
    <property type="match status" value="1"/>
</dbReference>
<evidence type="ECO:0000313" key="4">
    <source>
        <dbReference type="Proteomes" id="UP001206983"/>
    </source>
</evidence>
<sequence>MATVHGVIYEWGTFEPLENVIVEVNSTPPQSMLARYGLYSFNLLPGDYAVSASYYRNSTLIRYTQEEITITGSGDYVIDLILLPAYYDEGLNEAEFTELDELADLAEDESSNSFSYGTLSLLILTALAFAAGTYLLSVRRKASPVLAEDDISPADETIPDINAGYTGLPDDLREMVSVISRNGGRITQKDLRGALKHSEAKVSLMISDLEDRGVVRKFKKGRGNVVFLVHPEENGAERIQPEGTNQNI</sequence>
<dbReference type="InterPro" id="IPR055767">
    <property type="entry name" value="DUF7343"/>
</dbReference>
<evidence type="ECO:0000256" key="1">
    <source>
        <dbReference type="SAM" id="Phobius"/>
    </source>
</evidence>
<evidence type="ECO:0000259" key="2">
    <source>
        <dbReference type="Pfam" id="PF24034"/>
    </source>
</evidence>
<dbReference type="SUPFAM" id="SSF46785">
    <property type="entry name" value="Winged helix' DNA-binding domain"/>
    <property type="match status" value="1"/>
</dbReference>
<protein>
    <recommendedName>
        <fullName evidence="2">DUF7343 domain-containing protein</fullName>
    </recommendedName>
</protein>
<dbReference type="InterPro" id="IPR036388">
    <property type="entry name" value="WH-like_DNA-bd_sf"/>
</dbReference>
<proteinExistence type="predicted"/>
<accession>A0AAE3H981</accession>